<gene>
    <name evidence="4" type="ORF">EEDITHA_LOCUS959</name>
</gene>
<keyword evidence="1" id="KW-0732">Signal</keyword>
<accession>A0AAU9TBR3</accession>
<keyword evidence="5" id="KW-1185">Reference proteome</keyword>
<name>A0AAU9TBR3_EUPED</name>
<protein>
    <submittedName>
        <fullName evidence="4">Uncharacterized protein</fullName>
    </submittedName>
</protein>
<dbReference type="GO" id="GO:0005615">
    <property type="term" value="C:extracellular space"/>
    <property type="evidence" value="ECO:0007669"/>
    <property type="project" value="TreeGrafter"/>
</dbReference>
<dbReference type="Proteomes" id="UP001153954">
    <property type="component" value="Unassembled WGS sequence"/>
</dbReference>
<evidence type="ECO:0000313" key="4">
    <source>
        <dbReference type="EMBL" id="CAH2084388.1"/>
    </source>
</evidence>
<evidence type="ECO:0000313" key="5">
    <source>
        <dbReference type="Proteomes" id="UP001153954"/>
    </source>
</evidence>
<keyword evidence="2" id="KW-0090">Biological rhythms</keyword>
<dbReference type="SMART" id="SM00700">
    <property type="entry name" value="JHBP"/>
    <property type="match status" value="1"/>
</dbReference>
<dbReference type="Pfam" id="PF06585">
    <property type="entry name" value="JHBP"/>
    <property type="match status" value="1"/>
</dbReference>
<comment type="caution">
    <text evidence="4">The sequence shown here is derived from an EMBL/GenBank/DDBJ whole genome shotgun (WGS) entry which is preliminary data.</text>
</comment>
<dbReference type="GO" id="GO:0007623">
    <property type="term" value="P:circadian rhythm"/>
    <property type="evidence" value="ECO:0007669"/>
    <property type="project" value="UniProtKB-ARBA"/>
</dbReference>
<dbReference type="EMBL" id="CAKOGL010000003">
    <property type="protein sequence ID" value="CAH2084388.1"/>
    <property type="molecule type" value="Genomic_DNA"/>
</dbReference>
<evidence type="ECO:0000256" key="3">
    <source>
        <dbReference type="ARBA" id="ARBA00060902"/>
    </source>
</evidence>
<dbReference type="PANTHER" id="PTHR11008:SF18">
    <property type="entry name" value="BCDNA.GH05536-RELATED"/>
    <property type="match status" value="1"/>
</dbReference>
<dbReference type="FunFam" id="3.15.10.30:FF:000001">
    <property type="entry name" value="Takeout-like protein 1"/>
    <property type="match status" value="1"/>
</dbReference>
<reference evidence="4" key="1">
    <citation type="submission" date="2022-03" db="EMBL/GenBank/DDBJ databases">
        <authorList>
            <person name="Tunstrom K."/>
        </authorList>
    </citation>
    <scope>NUCLEOTIDE SEQUENCE</scope>
</reference>
<proteinExistence type="inferred from homology"/>
<dbReference type="InterPro" id="IPR010562">
    <property type="entry name" value="Haemolymph_juvenile_hormone-bd"/>
</dbReference>
<dbReference type="Gene3D" id="3.15.10.30">
    <property type="entry name" value="Haemolymph juvenile hormone binding protein"/>
    <property type="match status" value="1"/>
</dbReference>
<organism evidence="4 5">
    <name type="scientific">Euphydryas editha</name>
    <name type="common">Edith's checkerspot</name>
    <dbReference type="NCBI Taxonomy" id="104508"/>
    <lineage>
        <taxon>Eukaryota</taxon>
        <taxon>Metazoa</taxon>
        <taxon>Ecdysozoa</taxon>
        <taxon>Arthropoda</taxon>
        <taxon>Hexapoda</taxon>
        <taxon>Insecta</taxon>
        <taxon>Pterygota</taxon>
        <taxon>Neoptera</taxon>
        <taxon>Endopterygota</taxon>
        <taxon>Lepidoptera</taxon>
        <taxon>Glossata</taxon>
        <taxon>Ditrysia</taxon>
        <taxon>Papilionoidea</taxon>
        <taxon>Nymphalidae</taxon>
        <taxon>Nymphalinae</taxon>
        <taxon>Euphydryas</taxon>
    </lineage>
</organism>
<comment type="similarity">
    <text evidence="3">Belongs to the TO family.</text>
</comment>
<dbReference type="PANTHER" id="PTHR11008">
    <property type="entry name" value="PROTEIN TAKEOUT-LIKE PROTEIN"/>
    <property type="match status" value="1"/>
</dbReference>
<sequence>MCSLDEAPFIQPCHQTDSNCLRSSAQKALPTVAAGIPSLGMSSLDPMLMDRVRAVQTGLKMDFRNTVVKGLRKCEVLDLRRFSRKTELDLKCSVVLIGDYSLGGQLLVLPIEGEGKYKIKIRDIVVKVVLDIDERESGGERYWIVNGFNHSVNVLGGVQFQFQNLFNGNRQMSDPILEFANSNWRQIFNDLAPPIVTAIVSHIVKETTKLFNKTPISALVL</sequence>
<evidence type="ECO:0000256" key="1">
    <source>
        <dbReference type="ARBA" id="ARBA00022729"/>
    </source>
</evidence>
<evidence type="ECO:0000256" key="2">
    <source>
        <dbReference type="ARBA" id="ARBA00023108"/>
    </source>
</evidence>
<dbReference type="InterPro" id="IPR038606">
    <property type="entry name" value="To_sf"/>
</dbReference>
<dbReference type="AlphaFoldDB" id="A0AAU9TBR3"/>